<dbReference type="AlphaFoldDB" id="A0A1I2S9I8"/>
<keyword evidence="1" id="KW-0472">Membrane</keyword>
<proteinExistence type="predicted"/>
<keyword evidence="1" id="KW-0812">Transmembrane</keyword>
<feature type="transmembrane region" description="Helical" evidence="1">
    <location>
        <begin position="20"/>
        <end position="41"/>
    </location>
</feature>
<dbReference type="EMBL" id="FOOQ01000002">
    <property type="protein sequence ID" value="SFG47577.1"/>
    <property type="molecule type" value="Genomic_DNA"/>
</dbReference>
<name>A0A1I2S9I8_9EURY</name>
<gene>
    <name evidence="2" type="ORF">SAMN04488063_2169</name>
</gene>
<sequence>MVTDDDSPTDVESGLPEFSPGWAVLFMLLGSLATLVALAAVGALSAEFVRSAVVPLGWATVGISAVWWAFETLRDR</sequence>
<dbReference type="RefSeq" id="WP_092892046.1">
    <property type="nucleotide sequence ID" value="NZ_FOOQ01000002.1"/>
</dbReference>
<keyword evidence="3" id="KW-1185">Reference proteome</keyword>
<feature type="transmembrane region" description="Helical" evidence="1">
    <location>
        <begin position="48"/>
        <end position="70"/>
    </location>
</feature>
<accession>A0A1I2S9I8</accession>
<evidence type="ECO:0000256" key="1">
    <source>
        <dbReference type="SAM" id="Phobius"/>
    </source>
</evidence>
<dbReference type="STRING" id="553467.SAMN04488063_2169"/>
<dbReference type="OrthoDB" id="380464at2157"/>
<evidence type="ECO:0000313" key="3">
    <source>
        <dbReference type="Proteomes" id="UP000198876"/>
    </source>
</evidence>
<organism evidence="2 3">
    <name type="scientific">Halopelagius inordinatus</name>
    <dbReference type="NCBI Taxonomy" id="553467"/>
    <lineage>
        <taxon>Archaea</taxon>
        <taxon>Methanobacteriati</taxon>
        <taxon>Methanobacteriota</taxon>
        <taxon>Stenosarchaea group</taxon>
        <taxon>Halobacteria</taxon>
        <taxon>Halobacteriales</taxon>
        <taxon>Haloferacaceae</taxon>
    </lineage>
</organism>
<dbReference type="Proteomes" id="UP000198876">
    <property type="component" value="Unassembled WGS sequence"/>
</dbReference>
<reference evidence="3" key="1">
    <citation type="submission" date="2016-10" db="EMBL/GenBank/DDBJ databases">
        <authorList>
            <person name="Varghese N."/>
            <person name="Submissions S."/>
        </authorList>
    </citation>
    <scope>NUCLEOTIDE SEQUENCE [LARGE SCALE GENOMIC DNA]</scope>
    <source>
        <strain evidence="3">CGMCC 1.7739</strain>
    </source>
</reference>
<protein>
    <submittedName>
        <fullName evidence="2">Uncharacterized protein</fullName>
    </submittedName>
</protein>
<evidence type="ECO:0000313" key="2">
    <source>
        <dbReference type="EMBL" id="SFG47577.1"/>
    </source>
</evidence>
<keyword evidence="1" id="KW-1133">Transmembrane helix</keyword>